<comment type="subcellular location">
    <subcellularLocation>
        <location evidence="1">Membrane</location>
        <topology evidence="1">Multi-pass membrane protein</topology>
    </subcellularLocation>
</comment>
<feature type="region of interest" description="Disordered" evidence="5">
    <location>
        <begin position="194"/>
        <end position="240"/>
    </location>
</feature>
<feature type="transmembrane region" description="Helical" evidence="6">
    <location>
        <begin position="65"/>
        <end position="86"/>
    </location>
</feature>
<sequence length="240" mass="25354">MHDLNVTVVDIVVIVVLLGSAGFAFLRGFVQEVLSITSWVGAVFATLYGFPALQPAFRGWIGVPWAADVAAGALLFLATLLVLSLLTKQVSDRVRRSAMNSVDSSLGFLFGLVRGGVLLSLAFLSLAWLFDVPEHYPSWLAQARTRPWLERGGALLKSLAPAGFGQAEAQTRAVSAEARQAIEAEQTFQKFVAPQPAAPAAAQPAPAAGGASAPAAAAKPAPAYDNESRSQMERLIRGNQ</sequence>
<gene>
    <name evidence="7" type="ORF">ACFSNB_13865</name>
</gene>
<evidence type="ECO:0000313" key="8">
    <source>
        <dbReference type="Proteomes" id="UP001597296"/>
    </source>
</evidence>
<feature type="transmembrane region" description="Helical" evidence="6">
    <location>
        <begin position="33"/>
        <end position="53"/>
    </location>
</feature>
<dbReference type="Pfam" id="PF02674">
    <property type="entry name" value="Colicin_V"/>
    <property type="match status" value="1"/>
</dbReference>
<keyword evidence="8" id="KW-1185">Reference proteome</keyword>
<reference evidence="8" key="1">
    <citation type="journal article" date="2019" name="Int. J. Syst. Evol. Microbiol.">
        <title>The Global Catalogue of Microorganisms (GCM) 10K type strain sequencing project: providing services to taxonomists for standard genome sequencing and annotation.</title>
        <authorList>
            <consortium name="The Broad Institute Genomics Platform"/>
            <consortium name="The Broad Institute Genome Sequencing Center for Infectious Disease"/>
            <person name="Wu L."/>
            <person name="Ma J."/>
        </authorList>
    </citation>
    <scope>NUCLEOTIDE SEQUENCE [LARGE SCALE GENOMIC DNA]</scope>
    <source>
        <strain evidence="8">KCTC 15012</strain>
    </source>
</reference>
<evidence type="ECO:0000256" key="2">
    <source>
        <dbReference type="ARBA" id="ARBA00022692"/>
    </source>
</evidence>
<evidence type="ECO:0000256" key="1">
    <source>
        <dbReference type="ARBA" id="ARBA00004141"/>
    </source>
</evidence>
<keyword evidence="2 6" id="KW-0812">Transmembrane</keyword>
<dbReference type="InterPro" id="IPR003825">
    <property type="entry name" value="Colicin-V_CvpA"/>
</dbReference>
<proteinExistence type="predicted"/>
<feature type="compositionally biased region" description="Low complexity" evidence="5">
    <location>
        <begin position="194"/>
        <end position="223"/>
    </location>
</feature>
<protein>
    <submittedName>
        <fullName evidence="7">CvpA family protein</fullName>
    </submittedName>
</protein>
<keyword evidence="4 6" id="KW-0472">Membrane</keyword>
<evidence type="ECO:0000256" key="4">
    <source>
        <dbReference type="ARBA" id="ARBA00023136"/>
    </source>
</evidence>
<feature type="transmembrane region" description="Helical" evidence="6">
    <location>
        <begin position="106"/>
        <end position="130"/>
    </location>
</feature>
<dbReference type="RefSeq" id="WP_377317564.1">
    <property type="nucleotide sequence ID" value="NZ_JBHUIY010000030.1"/>
</dbReference>
<evidence type="ECO:0000256" key="3">
    <source>
        <dbReference type="ARBA" id="ARBA00022989"/>
    </source>
</evidence>
<dbReference type="EMBL" id="JBHUIY010000030">
    <property type="protein sequence ID" value="MFD2234895.1"/>
    <property type="molecule type" value="Genomic_DNA"/>
</dbReference>
<comment type="caution">
    <text evidence="7">The sequence shown here is derived from an EMBL/GenBank/DDBJ whole genome shotgun (WGS) entry which is preliminary data.</text>
</comment>
<evidence type="ECO:0000313" key="7">
    <source>
        <dbReference type="EMBL" id="MFD2234895.1"/>
    </source>
</evidence>
<feature type="compositionally biased region" description="Basic and acidic residues" evidence="5">
    <location>
        <begin position="226"/>
        <end position="240"/>
    </location>
</feature>
<dbReference type="PANTHER" id="PTHR36926:SF1">
    <property type="entry name" value="COLICIN V PRODUCTION PROTEIN"/>
    <property type="match status" value="1"/>
</dbReference>
<dbReference type="PANTHER" id="PTHR36926">
    <property type="entry name" value="COLICIN V PRODUCTION PROTEIN"/>
    <property type="match status" value="1"/>
</dbReference>
<keyword evidence="3 6" id="KW-1133">Transmembrane helix</keyword>
<feature type="transmembrane region" description="Helical" evidence="6">
    <location>
        <begin position="6"/>
        <end position="26"/>
    </location>
</feature>
<dbReference type="InterPro" id="IPR052719">
    <property type="entry name" value="CvpA-like"/>
</dbReference>
<evidence type="ECO:0000256" key="5">
    <source>
        <dbReference type="SAM" id="MobiDB-lite"/>
    </source>
</evidence>
<organism evidence="7 8">
    <name type="scientific">Phaeospirillum tilakii</name>
    <dbReference type="NCBI Taxonomy" id="741673"/>
    <lineage>
        <taxon>Bacteria</taxon>
        <taxon>Pseudomonadati</taxon>
        <taxon>Pseudomonadota</taxon>
        <taxon>Alphaproteobacteria</taxon>
        <taxon>Rhodospirillales</taxon>
        <taxon>Rhodospirillaceae</taxon>
        <taxon>Phaeospirillum</taxon>
    </lineage>
</organism>
<accession>A0ABW5CFJ2</accession>
<dbReference type="Proteomes" id="UP001597296">
    <property type="component" value="Unassembled WGS sequence"/>
</dbReference>
<name>A0ABW5CFJ2_9PROT</name>
<evidence type="ECO:0000256" key="6">
    <source>
        <dbReference type="SAM" id="Phobius"/>
    </source>
</evidence>